<evidence type="ECO:0000313" key="4">
    <source>
        <dbReference type="Proteomes" id="UP000001219"/>
    </source>
</evidence>
<organism evidence="3 4">
    <name type="scientific">Gordonia bronchialis (strain ATCC 25592 / DSM 43247 / BCRC 13721 / JCM 3198 / KCTC 3076 / NBRC 16047 / NCTC 10667)</name>
    <name type="common">Rhodococcus bronchialis</name>
    <dbReference type="NCBI Taxonomy" id="526226"/>
    <lineage>
        <taxon>Bacteria</taxon>
        <taxon>Bacillati</taxon>
        <taxon>Actinomycetota</taxon>
        <taxon>Actinomycetes</taxon>
        <taxon>Mycobacteriales</taxon>
        <taxon>Gordoniaceae</taxon>
        <taxon>Gordonia</taxon>
    </lineage>
</organism>
<dbReference type="SUPFAM" id="SSF55961">
    <property type="entry name" value="Bet v1-like"/>
    <property type="match status" value="1"/>
</dbReference>
<feature type="domain" description="Activator of Hsp90 ATPase homologue 1/2-like C-terminal" evidence="2">
    <location>
        <begin position="15"/>
        <end position="150"/>
    </location>
</feature>
<dbReference type="KEGG" id="gbr:Gbro_3416"/>
<dbReference type="OrthoDB" id="3365660at2"/>
<dbReference type="STRING" id="526226.Gbro_3416"/>
<comment type="similarity">
    <text evidence="1">Belongs to the AHA1 family.</text>
</comment>
<evidence type="ECO:0000259" key="2">
    <source>
        <dbReference type="Pfam" id="PF08327"/>
    </source>
</evidence>
<name>D0LE21_GORB4</name>
<dbReference type="InterPro" id="IPR023393">
    <property type="entry name" value="START-like_dom_sf"/>
</dbReference>
<dbReference type="EMBL" id="CP001802">
    <property type="protein sequence ID" value="ACY22613.1"/>
    <property type="molecule type" value="Genomic_DNA"/>
</dbReference>
<dbReference type="HOGENOM" id="CLU_108923_6_3_11"/>
<gene>
    <name evidence="3" type="ordered locus">Gbro_3416</name>
</gene>
<dbReference type="Pfam" id="PF08327">
    <property type="entry name" value="AHSA1"/>
    <property type="match status" value="1"/>
</dbReference>
<dbReference type="InterPro" id="IPR013538">
    <property type="entry name" value="ASHA1/2-like_C"/>
</dbReference>
<dbReference type="Proteomes" id="UP000001219">
    <property type="component" value="Chromosome"/>
</dbReference>
<evidence type="ECO:0000256" key="1">
    <source>
        <dbReference type="ARBA" id="ARBA00006817"/>
    </source>
</evidence>
<reference evidence="3 4" key="2">
    <citation type="journal article" date="2010" name="Stand. Genomic Sci.">
        <title>Complete genome sequence of Gordonia bronchialis type strain (3410).</title>
        <authorList>
            <person name="Ivanova N."/>
            <person name="Sikorski J."/>
            <person name="Jando M."/>
            <person name="Lapidus A."/>
            <person name="Nolan M."/>
            <person name="Lucas S."/>
            <person name="Del Rio T.G."/>
            <person name="Tice H."/>
            <person name="Copeland A."/>
            <person name="Cheng J.F."/>
            <person name="Chen F."/>
            <person name="Bruce D."/>
            <person name="Goodwin L."/>
            <person name="Pitluck S."/>
            <person name="Mavromatis K."/>
            <person name="Ovchinnikova G."/>
            <person name="Pati A."/>
            <person name="Chen A."/>
            <person name="Palaniappan K."/>
            <person name="Land M."/>
            <person name="Hauser L."/>
            <person name="Chang Y.J."/>
            <person name="Jeffries C.D."/>
            <person name="Chain P."/>
            <person name="Saunders E."/>
            <person name="Han C."/>
            <person name="Detter J.C."/>
            <person name="Brettin T."/>
            <person name="Rohde M."/>
            <person name="Goker M."/>
            <person name="Bristow J."/>
            <person name="Eisen J.A."/>
            <person name="Markowitz V."/>
            <person name="Hugenholtz P."/>
            <person name="Klenk H.P."/>
            <person name="Kyrpides N.C."/>
        </authorList>
    </citation>
    <scope>NUCLEOTIDE SEQUENCE [LARGE SCALE GENOMIC DNA]</scope>
    <source>
        <strain evidence="4">ATCC 25592 / DSM 43247 / BCRC 13721 / JCM 3198 / KCTC 3076 / NBRC 16047 / NCTC 10667</strain>
    </source>
</reference>
<proteinExistence type="inferred from homology"/>
<dbReference type="eggNOG" id="COG3832">
    <property type="taxonomic scope" value="Bacteria"/>
</dbReference>
<dbReference type="CDD" id="cd07814">
    <property type="entry name" value="SRPBCC_CalC_Aha1-like"/>
    <property type="match status" value="1"/>
</dbReference>
<keyword evidence="4" id="KW-1185">Reference proteome</keyword>
<reference evidence="4" key="1">
    <citation type="submission" date="2009-10" db="EMBL/GenBank/DDBJ databases">
        <title>The complete chromosome of Gordonia bronchialis DSM 43247.</title>
        <authorList>
            <consortium name="US DOE Joint Genome Institute (JGI-PGF)"/>
            <person name="Lucas S."/>
            <person name="Copeland A."/>
            <person name="Lapidus A."/>
            <person name="Glavina del Rio T."/>
            <person name="Dalin E."/>
            <person name="Tice H."/>
            <person name="Bruce D."/>
            <person name="Goodwin L."/>
            <person name="Pitluck S."/>
            <person name="Kyrpides N."/>
            <person name="Mavromatis K."/>
            <person name="Ivanova N."/>
            <person name="Ovchinnikova G."/>
            <person name="Saunders E."/>
            <person name="Brettin T."/>
            <person name="Detter J.C."/>
            <person name="Han C."/>
            <person name="Larimer F."/>
            <person name="Land M."/>
            <person name="Hauser L."/>
            <person name="Markowitz V."/>
            <person name="Cheng J.-F."/>
            <person name="Hugenholtz P."/>
            <person name="Woyke T."/>
            <person name="Wu D."/>
            <person name="Jando M."/>
            <person name="Schneider S."/>
            <person name="Goeker M."/>
            <person name="Klenk H.-P."/>
            <person name="Eisen J.A."/>
        </authorList>
    </citation>
    <scope>NUCLEOTIDE SEQUENCE [LARGE SCALE GENOMIC DNA]</scope>
    <source>
        <strain evidence="4">ATCC 25592 / DSM 43247 / BCRC 13721 / JCM 3198 / KCTC 3076 / NBRC 16047 / NCTC 10667</strain>
    </source>
</reference>
<dbReference type="AlphaFoldDB" id="D0LE21"/>
<sequence>MYTGRPQIAISRVFDAPRSLVYRAFTDPDHFVSWWGPTDNVLPRSEIEFDIRSGGYQRWTEFSSADPDVRVQVRVDLTDVTDGELLDGLMAVSGRLPDGFAPFETRLRVEFSDETDGRTRLSISQWLPRQVTGGAEQGWREALTKLAAALSATPSSPQSNGAQ</sequence>
<evidence type="ECO:0000313" key="3">
    <source>
        <dbReference type="EMBL" id="ACY22613.1"/>
    </source>
</evidence>
<dbReference type="Gene3D" id="3.30.530.20">
    <property type="match status" value="1"/>
</dbReference>
<protein>
    <submittedName>
        <fullName evidence="3">Activator of Hsp90 ATPase 1 family protein</fullName>
    </submittedName>
</protein>
<accession>D0LE21</accession>